<dbReference type="PROSITE" id="PS51257">
    <property type="entry name" value="PROKAR_LIPOPROTEIN"/>
    <property type="match status" value="1"/>
</dbReference>
<dbReference type="InterPro" id="IPR006059">
    <property type="entry name" value="SBP"/>
</dbReference>
<accession>A0A926F8D7</accession>
<protein>
    <submittedName>
        <fullName evidence="1">Extracellular solute-binding protein</fullName>
    </submittedName>
</protein>
<comment type="caution">
    <text evidence="1">The sequence shown here is derived from an EMBL/GenBank/DDBJ whole genome shotgun (WGS) entry which is preliminary data.</text>
</comment>
<sequence>MKKIFRMTCIALGAVIMLSGCGTKTNDKTADGKVKLSVGGWPTKEGPALDSMNNALKRFNEKYGNEIEITPDNWTFTVETFLPKAASGQLPNVYGIYFTELNRIVDAGYAADVTKQMKEYGYADKVNPLIEDMVKRDGKFYVIPAETYAMGLLANMNLLRQAGYVDGDDNPIFPKTYDELTEFAKTIAQKTGKAGFIMPTTGNNGGWHFTIIAWANGVNFMEKKDGKWTATFNTPECVEVLQWIKDMKWKYNALSSNALVDMAEAQKLYATDQGAFYLASKPSDTLISNYGMNKDDIAIGAIPAGKKAHVTLMGGSAKALSANSTEAQKDAAFKWFEYVSTTPFLTDAAKKSMEESIQSKLKENYIVGQKLFSPWSDDAEINVFGRQLRKENMNVKEGHLSQYENFDGITVKPEEPVCCQDLYGVLDSCIQAVLTDQNADCAALIANAAKDFQTNFLDSAE</sequence>
<reference evidence="1" key="1">
    <citation type="submission" date="2020-08" db="EMBL/GenBank/DDBJ databases">
        <title>Genome public.</title>
        <authorList>
            <person name="Liu C."/>
            <person name="Sun Q."/>
        </authorList>
    </citation>
    <scope>NUCLEOTIDE SEQUENCE</scope>
    <source>
        <strain evidence="1">NSJ-50</strain>
    </source>
</reference>
<proteinExistence type="predicted"/>
<name>A0A926F8D7_9FIRM</name>
<evidence type="ECO:0000313" key="2">
    <source>
        <dbReference type="Proteomes" id="UP000647416"/>
    </source>
</evidence>
<dbReference type="RefSeq" id="WP_262431684.1">
    <property type="nucleotide sequence ID" value="NZ_JACRTE010000004.1"/>
</dbReference>
<dbReference type="Proteomes" id="UP000647416">
    <property type="component" value="Unassembled WGS sequence"/>
</dbReference>
<dbReference type="EMBL" id="JACRTE010000004">
    <property type="protein sequence ID" value="MBC8596138.1"/>
    <property type="molecule type" value="Genomic_DNA"/>
</dbReference>
<gene>
    <name evidence="1" type="ORF">H8706_04550</name>
</gene>
<dbReference type="AlphaFoldDB" id="A0A926F8D7"/>
<dbReference type="Gene3D" id="3.40.190.10">
    <property type="entry name" value="Periplasmic binding protein-like II"/>
    <property type="match status" value="1"/>
</dbReference>
<keyword evidence="2" id="KW-1185">Reference proteome</keyword>
<dbReference type="PANTHER" id="PTHR43649">
    <property type="entry name" value="ARABINOSE-BINDING PROTEIN-RELATED"/>
    <property type="match status" value="1"/>
</dbReference>
<evidence type="ECO:0000313" key="1">
    <source>
        <dbReference type="EMBL" id="MBC8596138.1"/>
    </source>
</evidence>
<dbReference type="Pfam" id="PF13416">
    <property type="entry name" value="SBP_bac_8"/>
    <property type="match status" value="1"/>
</dbReference>
<dbReference type="SUPFAM" id="SSF53850">
    <property type="entry name" value="Periplasmic binding protein-like II"/>
    <property type="match status" value="1"/>
</dbReference>
<dbReference type="InterPro" id="IPR050490">
    <property type="entry name" value="Bact_solute-bd_prot1"/>
</dbReference>
<organism evidence="1 2">
    <name type="scientific">Qingrenia yutianensis</name>
    <dbReference type="NCBI Taxonomy" id="2763676"/>
    <lineage>
        <taxon>Bacteria</taxon>
        <taxon>Bacillati</taxon>
        <taxon>Bacillota</taxon>
        <taxon>Clostridia</taxon>
        <taxon>Eubacteriales</taxon>
        <taxon>Oscillospiraceae</taxon>
        <taxon>Qingrenia</taxon>
    </lineage>
</organism>
<dbReference type="PANTHER" id="PTHR43649:SF16">
    <property type="entry name" value="SUGAR-BINDING LIPOPROTEIN"/>
    <property type="match status" value="1"/>
</dbReference>